<reference evidence="2" key="4">
    <citation type="journal article" date="2015" name="G3 (Bethesda)">
        <title>Genome sequences of three phytopathogenic species of the Magnaporthaceae family of fungi.</title>
        <authorList>
            <person name="Okagaki L.H."/>
            <person name="Nunes C.C."/>
            <person name="Sailsbery J."/>
            <person name="Clay B."/>
            <person name="Brown D."/>
            <person name="John T."/>
            <person name="Oh Y."/>
            <person name="Young N."/>
            <person name="Fitzgerald M."/>
            <person name="Haas B.J."/>
            <person name="Zeng Q."/>
            <person name="Young S."/>
            <person name="Adiconis X."/>
            <person name="Fan L."/>
            <person name="Levin J.Z."/>
            <person name="Mitchell T.K."/>
            <person name="Okubara P.A."/>
            <person name="Farman M.L."/>
            <person name="Kohn L.M."/>
            <person name="Birren B."/>
            <person name="Ma L.-J."/>
            <person name="Dean R.A."/>
        </authorList>
    </citation>
    <scope>NUCLEOTIDE SEQUENCE</scope>
    <source>
        <strain evidence="2">R3-111a-1</strain>
    </source>
</reference>
<protein>
    <submittedName>
        <fullName evidence="1 2">Uncharacterized protein</fullName>
    </submittedName>
</protein>
<reference evidence="1" key="3">
    <citation type="submission" date="2010-09" db="EMBL/GenBank/DDBJ databases">
        <title>Annotation of Gaeumannomyces graminis var. tritici R3-111a-1.</title>
        <authorList>
            <consortium name="The Broad Institute Genome Sequencing Platform"/>
            <person name="Ma L.-J."/>
            <person name="Dead R."/>
            <person name="Young S.K."/>
            <person name="Zeng Q."/>
            <person name="Gargeya S."/>
            <person name="Fitzgerald M."/>
            <person name="Haas B."/>
            <person name="Abouelleil A."/>
            <person name="Alvarado L."/>
            <person name="Arachchi H.M."/>
            <person name="Berlin A."/>
            <person name="Brown A."/>
            <person name="Chapman S.B."/>
            <person name="Chen Z."/>
            <person name="Dunbar C."/>
            <person name="Freedman E."/>
            <person name="Gearin G."/>
            <person name="Gellesch M."/>
            <person name="Goldberg J."/>
            <person name="Griggs A."/>
            <person name="Gujja S."/>
            <person name="Heiman D."/>
            <person name="Howarth C."/>
            <person name="Larson L."/>
            <person name="Lui A."/>
            <person name="MacDonald P.J.P."/>
            <person name="Mehta T."/>
            <person name="Montmayeur A."/>
            <person name="Murphy C."/>
            <person name="Neiman D."/>
            <person name="Pearson M."/>
            <person name="Priest M."/>
            <person name="Roberts A."/>
            <person name="Saif S."/>
            <person name="Shea T."/>
            <person name="Shenoy N."/>
            <person name="Sisk P."/>
            <person name="Stolte C."/>
            <person name="Sykes S."/>
            <person name="Yandava C."/>
            <person name="Wortman J."/>
            <person name="Nusbaum C."/>
            <person name="Birren B."/>
        </authorList>
    </citation>
    <scope>NUCLEOTIDE SEQUENCE</scope>
    <source>
        <strain evidence="1">R3-111a-1</strain>
    </source>
</reference>
<sequence>MRAQGCDCNLMVATSAPPTENCDILGLGDGAGDEWRRAQDAWHVAHQQSSSDADELIRRAAPRGAAASSIWEMPPLRHREHPLCYDDKATHDRVGWSQSATTTRHASSVFVSSSCGLGTGAKGLDPTLMSGWRHLLLGA</sequence>
<name>J3PL57_GAET3</name>
<dbReference type="VEuPathDB" id="FungiDB:GGTG_14304"/>
<proteinExistence type="predicted"/>
<gene>
    <name evidence="2" type="primary">20354762</name>
    <name evidence="1" type="ORF">GGTG_14304</name>
</gene>
<dbReference type="EMBL" id="GL385627">
    <property type="protein sequence ID" value="EJT68118.1"/>
    <property type="molecule type" value="Genomic_DNA"/>
</dbReference>
<reference evidence="1" key="2">
    <citation type="submission" date="2010-07" db="EMBL/GenBank/DDBJ databases">
        <authorList>
            <consortium name="The Broad Institute Genome Sequencing Platform"/>
            <consortium name="Broad Institute Genome Sequencing Center for Infectious Disease"/>
            <person name="Ma L.-J."/>
            <person name="Dead R."/>
            <person name="Young S."/>
            <person name="Zeng Q."/>
            <person name="Koehrsen M."/>
            <person name="Alvarado L."/>
            <person name="Berlin A."/>
            <person name="Chapman S.B."/>
            <person name="Chen Z."/>
            <person name="Freedman E."/>
            <person name="Gellesch M."/>
            <person name="Goldberg J."/>
            <person name="Griggs A."/>
            <person name="Gujja S."/>
            <person name="Heilman E.R."/>
            <person name="Heiman D."/>
            <person name="Hepburn T."/>
            <person name="Howarth C."/>
            <person name="Jen D."/>
            <person name="Larson L."/>
            <person name="Mehta T."/>
            <person name="Neiman D."/>
            <person name="Pearson M."/>
            <person name="Roberts A."/>
            <person name="Saif S."/>
            <person name="Shea T."/>
            <person name="Shenoy N."/>
            <person name="Sisk P."/>
            <person name="Stolte C."/>
            <person name="Sykes S."/>
            <person name="Walk T."/>
            <person name="White J."/>
            <person name="Yandava C."/>
            <person name="Haas B."/>
            <person name="Nusbaum C."/>
            <person name="Birren B."/>
        </authorList>
    </citation>
    <scope>NUCLEOTIDE SEQUENCE</scope>
    <source>
        <strain evidence="1">R3-111a-1</strain>
    </source>
</reference>
<dbReference type="AlphaFoldDB" id="J3PL57"/>
<dbReference type="HOGENOM" id="CLU_1845229_0_0_1"/>
<accession>J3PL57</accession>
<dbReference type="EnsemblFungi" id="EJT68118">
    <property type="protein sequence ID" value="EJT68118"/>
    <property type="gene ID" value="GGTG_14304"/>
</dbReference>
<dbReference type="RefSeq" id="XP_009230495.1">
    <property type="nucleotide sequence ID" value="XM_009232231.1"/>
</dbReference>
<reference evidence="3" key="1">
    <citation type="submission" date="2010-07" db="EMBL/GenBank/DDBJ databases">
        <title>The genome sequence of Gaeumannomyces graminis var. tritici strain R3-111a-1.</title>
        <authorList>
            <consortium name="The Broad Institute Genome Sequencing Platform"/>
            <person name="Ma L.-J."/>
            <person name="Dead R."/>
            <person name="Young S."/>
            <person name="Zeng Q."/>
            <person name="Koehrsen M."/>
            <person name="Alvarado L."/>
            <person name="Berlin A."/>
            <person name="Chapman S.B."/>
            <person name="Chen Z."/>
            <person name="Freedman E."/>
            <person name="Gellesch M."/>
            <person name="Goldberg J."/>
            <person name="Griggs A."/>
            <person name="Gujja S."/>
            <person name="Heilman E.R."/>
            <person name="Heiman D."/>
            <person name="Hepburn T."/>
            <person name="Howarth C."/>
            <person name="Jen D."/>
            <person name="Larson L."/>
            <person name="Mehta T."/>
            <person name="Neiman D."/>
            <person name="Pearson M."/>
            <person name="Roberts A."/>
            <person name="Saif S."/>
            <person name="Shea T."/>
            <person name="Shenoy N."/>
            <person name="Sisk P."/>
            <person name="Stolte C."/>
            <person name="Sykes S."/>
            <person name="Walk T."/>
            <person name="White J."/>
            <person name="Yandava C."/>
            <person name="Haas B."/>
            <person name="Nusbaum C."/>
            <person name="Birren B."/>
        </authorList>
    </citation>
    <scope>NUCLEOTIDE SEQUENCE [LARGE SCALE GENOMIC DNA]</scope>
    <source>
        <strain evidence="3">R3-111a-1</strain>
    </source>
</reference>
<reference evidence="2" key="5">
    <citation type="submission" date="2018-04" db="UniProtKB">
        <authorList>
            <consortium name="EnsemblFungi"/>
        </authorList>
    </citation>
    <scope>IDENTIFICATION</scope>
    <source>
        <strain evidence="2">R3-111a-1</strain>
    </source>
</reference>
<keyword evidence="3" id="KW-1185">Reference proteome</keyword>
<evidence type="ECO:0000313" key="1">
    <source>
        <dbReference type="EMBL" id="EJT68118.1"/>
    </source>
</evidence>
<evidence type="ECO:0000313" key="3">
    <source>
        <dbReference type="Proteomes" id="UP000006039"/>
    </source>
</evidence>
<evidence type="ECO:0000313" key="2">
    <source>
        <dbReference type="EnsemblFungi" id="EJT68118"/>
    </source>
</evidence>
<dbReference type="GeneID" id="20354762"/>
<organism evidence="1">
    <name type="scientific">Gaeumannomyces tritici (strain R3-111a-1)</name>
    <name type="common">Wheat and barley take-all root rot fungus</name>
    <name type="synonym">Gaeumannomyces graminis var. tritici</name>
    <dbReference type="NCBI Taxonomy" id="644352"/>
    <lineage>
        <taxon>Eukaryota</taxon>
        <taxon>Fungi</taxon>
        <taxon>Dikarya</taxon>
        <taxon>Ascomycota</taxon>
        <taxon>Pezizomycotina</taxon>
        <taxon>Sordariomycetes</taxon>
        <taxon>Sordariomycetidae</taxon>
        <taxon>Magnaporthales</taxon>
        <taxon>Magnaporthaceae</taxon>
        <taxon>Gaeumannomyces</taxon>
    </lineage>
</organism>
<dbReference type="Proteomes" id="UP000006039">
    <property type="component" value="Unassembled WGS sequence"/>
</dbReference>